<evidence type="ECO:0000256" key="5">
    <source>
        <dbReference type="ARBA" id="ARBA00023004"/>
    </source>
</evidence>
<dbReference type="GO" id="GO:0016491">
    <property type="term" value="F:oxidoreductase activity"/>
    <property type="evidence" value="ECO:0007669"/>
    <property type="project" value="UniProtKB-KW"/>
</dbReference>
<evidence type="ECO:0000256" key="6">
    <source>
        <dbReference type="ARBA" id="ARBA00023014"/>
    </source>
</evidence>
<dbReference type="GO" id="GO:0005506">
    <property type="term" value="F:iron ion binding"/>
    <property type="evidence" value="ECO:0007669"/>
    <property type="project" value="InterPro"/>
</dbReference>
<dbReference type="PANTHER" id="PTHR43756:SF5">
    <property type="entry name" value="CHOLINE MONOOXYGENASE, CHLOROPLASTIC"/>
    <property type="match status" value="1"/>
</dbReference>
<dbReference type="Pfam" id="PF00848">
    <property type="entry name" value="Ring_hydroxyl_A"/>
    <property type="match status" value="1"/>
</dbReference>
<dbReference type="InterPro" id="IPR001663">
    <property type="entry name" value="Rng_hydr_dOase-A"/>
</dbReference>
<dbReference type="InterPro" id="IPR036922">
    <property type="entry name" value="Rieske_2Fe-2S_sf"/>
</dbReference>
<dbReference type="GO" id="GO:0051537">
    <property type="term" value="F:2 iron, 2 sulfur cluster binding"/>
    <property type="evidence" value="ECO:0007669"/>
    <property type="project" value="UniProtKB-KW"/>
</dbReference>
<dbReference type="Gene3D" id="2.102.10.10">
    <property type="entry name" value="Rieske [2Fe-2S] iron-sulphur domain"/>
    <property type="match status" value="1"/>
</dbReference>
<dbReference type="SUPFAM" id="SSF55961">
    <property type="entry name" value="Bet v1-like"/>
    <property type="match status" value="1"/>
</dbReference>
<dbReference type="EMBL" id="UINC01004324">
    <property type="protein sequence ID" value="SVA13475.1"/>
    <property type="molecule type" value="Genomic_DNA"/>
</dbReference>
<proteinExistence type="predicted"/>
<evidence type="ECO:0000259" key="7">
    <source>
        <dbReference type="PROSITE" id="PS51296"/>
    </source>
</evidence>
<evidence type="ECO:0000256" key="2">
    <source>
        <dbReference type="ARBA" id="ARBA00022714"/>
    </source>
</evidence>
<keyword evidence="5" id="KW-0408">Iron</keyword>
<dbReference type="AlphaFoldDB" id="A0A381TBE6"/>
<organism evidence="8">
    <name type="scientific">marine metagenome</name>
    <dbReference type="NCBI Taxonomy" id="408172"/>
    <lineage>
        <taxon>unclassified sequences</taxon>
        <taxon>metagenomes</taxon>
        <taxon>ecological metagenomes</taxon>
    </lineage>
</organism>
<evidence type="ECO:0000256" key="3">
    <source>
        <dbReference type="ARBA" id="ARBA00022723"/>
    </source>
</evidence>
<comment type="cofactor">
    <cofactor evidence="1">
        <name>Fe cation</name>
        <dbReference type="ChEBI" id="CHEBI:24875"/>
    </cofactor>
</comment>
<evidence type="ECO:0000256" key="1">
    <source>
        <dbReference type="ARBA" id="ARBA00001962"/>
    </source>
</evidence>
<dbReference type="Pfam" id="PF00355">
    <property type="entry name" value="Rieske"/>
    <property type="match status" value="1"/>
</dbReference>
<dbReference type="PANTHER" id="PTHR43756">
    <property type="entry name" value="CHOLINE MONOOXYGENASE, CHLOROPLASTIC"/>
    <property type="match status" value="1"/>
</dbReference>
<evidence type="ECO:0000313" key="8">
    <source>
        <dbReference type="EMBL" id="SVA13475.1"/>
    </source>
</evidence>
<gene>
    <name evidence="8" type="ORF">METZ01_LOCUS66329</name>
</gene>
<keyword evidence="6" id="KW-0411">Iron-sulfur</keyword>
<dbReference type="PRINTS" id="PR00090">
    <property type="entry name" value="RNGDIOXGNASE"/>
</dbReference>
<keyword evidence="3" id="KW-0479">Metal-binding</keyword>
<dbReference type="InterPro" id="IPR015879">
    <property type="entry name" value="Ring_hydroxy_dOase_asu_C_dom"/>
</dbReference>
<dbReference type="SUPFAM" id="SSF50022">
    <property type="entry name" value="ISP domain"/>
    <property type="match status" value="1"/>
</dbReference>
<keyword evidence="4" id="KW-0560">Oxidoreductase</keyword>
<sequence>MRSPITVESLRESRGSFGDVLGLPPAVYSDPEFHRFELEAIFASEWLCVGRSEQISEVGDFIATSRTGEPLIIVRSTTSEIHAMSAVCQHRGMCVTADLDRSDEDLLGPTRFKSGTSRNFRCPYHWWVYGLDGRLLGAPEMDRTANFDPGSIRLPQLPVEVWQGFVFVNLDPEADPLGPSLHKLDEVLRNYHLDELVTVDPLVIPDVPFNWKIMIENFMEMYHNSRLHKGIHDWAPSSGAWYSDFSSDDGGIFGFNRSLEPGGGFNPTFRALFPLLPDTTEEERQRVVFALVPPSLLIGIQSDSAFWFCVDPTGPTTHDLSMGYLFPQSTLDLPMFDELLASAIQGVGHFNRQDLPTNVATQLGMLSRFAPRAHFSWQEEALAQFSTWLVDRYEKLDSAC</sequence>
<feature type="domain" description="Rieske" evidence="7">
    <location>
        <begin position="46"/>
        <end position="168"/>
    </location>
</feature>
<dbReference type="Gene3D" id="3.90.380.10">
    <property type="entry name" value="Naphthalene 1,2-dioxygenase Alpha Subunit, Chain A, domain 1"/>
    <property type="match status" value="2"/>
</dbReference>
<dbReference type="CDD" id="cd03469">
    <property type="entry name" value="Rieske_RO_Alpha_N"/>
    <property type="match status" value="1"/>
</dbReference>
<keyword evidence="2" id="KW-0001">2Fe-2S</keyword>
<dbReference type="PROSITE" id="PS51296">
    <property type="entry name" value="RIESKE"/>
    <property type="match status" value="1"/>
</dbReference>
<evidence type="ECO:0000256" key="4">
    <source>
        <dbReference type="ARBA" id="ARBA00023002"/>
    </source>
</evidence>
<dbReference type="InterPro" id="IPR017941">
    <property type="entry name" value="Rieske_2Fe-2S"/>
</dbReference>
<name>A0A381TBE6_9ZZZZ</name>
<accession>A0A381TBE6</accession>
<reference evidence="8" key="1">
    <citation type="submission" date="2018-05" db="EMBL/GenBank/DDBJ databases">
        <authorList>
            <person name="Lanie J.A."/>
            <person name="Ng W.-L."/>
            <person name="Kazmierczak K.M."/>
            <person name="Andrzejewski T.M."/>
            <person name="Davidsen T.M."/>
            <person name="Wayne K.J."/>
            <person name="Tettelin H."/>
            <person name="Glass J.I."/>
            <person name="Rusch D."/>
            <person name="Podicherti R."/>
            <person name="Tsui H.-C.T."/>
            <person name="Winkler M.E."/>
        </authorList>
    </citation>
    <scope>NUCLEOTIDE SEQUENCE</scope>
</reference>
<protein>
    <recommendedName>
        <fullName evidence="7">Rieske domain-containing protein</fullName>
    </recommendedName>
</protein>